<dbReference type="PANTHER" id="PTHR42884:SF14">
    <property type="entry name" value="NEUROENDOCRINE CONVERTASE 1"/>
    <property type="match status" value="1"/>
</dbReference>
<organism evidence="9 10">
    <name type="scientific">Penaeus vannamei</name>
    <name type="common">Whiteleg shrimp</name>
    <name type="synonym">Litopenaeus vannamei</name>
    <dbReference type="NCBI Taxonomy" id="6689"/>
    <lineage>
        <taxon>Eukaryota</taxon>
        <taxon>Metazoa</taxon>
        <taxon>Ecdysozoa</taxon>
        <taxon>Arthropoda</taxon>
        <taxon>Crustacea</taxon>
        <taxon>Multicrustacea</taxon>
        <taxon>Malacostraca</taxon>
        <taxon>Eumalacostraca</taxon>
        <taxon>Eucarida</taxon>
        <taxon>Decapoda</taxon>
        <taxon>Dendrobranchiata</taxon>
        <taxon>Penaeoidea</taxon>
        <taxon>Penaeidae</taxon>
        <taxon>Penaeus</taxon>
    </lineage>
</organism>
<feature type="active site" description="Charge relay system" evidence="5 6">
    <location>
        <position position="537"/>
    </location>
</feature>
<dbReference type="Gene3D" id="3.40.50.200">
    <property type="entry name" value="Peptidase S8/S53 domain"/>
    <property type="match status" value="2"/>
</dbReference>
<dbReference type="EMBL" id="QCYY01000608">
    <property type="protein sequence ID" value="ROT84032.1"/>
    <property type="molecule type" value="Genomic_DNA"/>
</dbReference>
<dbReference type="GO" id="GO:0016020">
    <property type="term" value="C:membrane"/>
    <property type="evidence" value="ECO:0007669"/>
    <property type="project" value="TreeGrafter"/>
</dbReference>
<feature type="active site" description="Charge relay system" evidence="5 6">
    <location>
        <position position="381"/>
    </location>
</feature>
<evidence type="ECO:0000256" key="1">
    <source>
        <dbReference type="ARBA" id="ARBA00005325"/>
    </source>
</evidence>
<sequence length="644" mass="70863">MTEDQRAHLSKVSSWSGGQREEAVHPHRFAMVRAWAGSAPRRAFVLLVLALVAGSASGARGRAGERGGRKRNLKESQYENKLVNDEDDTVAYEKVKDTLRGIFAKGVEPARAEDEGIKDYLEPDFDDPRGTFANQIPVGNDLYEATSSLRSPPTRRRGLGQDDDDLAKRGYANAHRGTHAHSKLHSAAHGGREHTKAFLNEWAVHMTGGQELARAVAKDLGYQFLGQVLWAEQQFIKERTKRSIPADEDPDAPLVRVKRISGFEEEEEEEEVIRGGPGRRRRSAQAAKAEELERKFNDELWVHQWYLFDTRTRPDLPKLDLQVVPVWERGITGKGVRVLVLDDGIEWRHKDIRGSYPNRLKIPFSLRADNSIPNFLQNPYHPTRFPYPLSSGVRMLDGLVSDTIEGSALGHALDKVDIVTCSWGPTDDGRRVEGPGRLAREAIKEGVEKGRQGKGTIYVWAAGNGGSAGDNCNCDGYTSSIYTLSISSASESGKFPWYGERCASTLASAYSSGAYTDQKIATTDLHGSCTDRFSGTSAAAPLAAGIFALALEVNPEMTWRDMQHAVVWSSEVGPLRHNSGWVTNGRGLKVNPRFGFGLLSAVGLVGVAGNWTRVPEKTVCRVTPTERYGGGRGVFRVLVGFQIG</sequence>
<feature type="region of interest" description="Disordered" evidence="7">
    <location>
        <begin position="1"/>
        <end position="20"/>
    </location>
</feature>
<dbReference type="GO" id="GO:0004252">
    <property type="term" value="F:serine-type endopeptidase activity"/>
    <property type="evidence" value="ECO:0007669"/>
    <property type="project" value="UniProtKB-UniRule"/>
</dbReference>
<keyword evidence="2 6" id="KW-0645">Protease</keyword>
<dbReference type="InterPro" id="IPR015500">
    <property type="entry name" value="Peptidase_S8_subtilisin-rel"/>
</dbReference>
<dbReference type="InterPro" id="IPR036852">
    <property type="entry name" value="Peptidase_S8/S53_dom_sf"/>
</dbReference>
<dbReference type="OrthoDB" id="300641at2759"/>
<evidence type="ECO:0000313" key="10">
    <source>
        <dbReference type="Proteomes" id="UP000283509"/>
    </source>
</evidence>
<evidence type="ECO:0000313" key="9">
    <source>
        <dbReference type="EMBL" id="ROT84032.1"/>
    </source>
</evidence>
<keyword evidence="10" id="KW-1185">Reference proteome</keyword>
<name>A0A3R7T0E0_PENVA</name>
<feature type="active site" description="Charge relay system" evidence="5 6">
    <location>
        <position position="342"/>
    </location>
</feature>
<dbReference type="AlphaFoldDB" id="A0A3R7T0E0"/>
<proteinExistence type="inferred from homology"/>
<reference evidence="9 10" key="1">
    <citation type="submission" date="2018-04" db="EMBL/GenBank/DDBJ databases">
        <authorList>
            <person name="Zhang X."/>
            <person name="Yuan J."/>
            <person name="Li F."/>
            <person name="Xiang J."/>
        </authorList>
    </citation>
    <scope>NUCLEOTIDE SEQUENCE [LARGE SCALE GENOMIC DNA]</scope>
    <source>
        <tissue evidence="9">Muscle</tissue>
    </source>
</reference>
<accession>A0A3R7T0E0</accession>
<dbReference type="PROSITE" id="PS00138">
    <property type="entry name" value="SUBTILASE_SER"/>
    <property type="match status" value="1"/>
</dbReference>
<keyword evidence="4 6" id="KW-0720">Serine protease</keyword>
<evidence type="ECO:0000256" key="5">
    <source>
        <dbReference type="PIRSR" id="PIRSR615500-1"/>
    </source>
</evidence>
<dbReference type="CDD" id="cd04059">
    <property type="entry name" value="Peptidases_S8_Protein_convertases_Kexins_Furin-like"/>
    <property type="match status" value="1"/>
</dbReference>
<reference evidence="9 10" key="2">
    <citation type="submission" date="2019-01" db="EMBL/GenBank/DDBJ databases">
        <title>The decoding of complex shrimp genome reveals the adaptation for benthos swimmer, frequently molting mechanism and breeding impact on genome.</title>
        <authorList>
            <person name="Sun Y."/>
            <person name="Gao Y."/>
            <person name="Yu Y."/>
        </authorList>
    </citation>
    <scope>NUCLEOTIDE SEQUENCE [LARGE SCALE GENOMIC DNA]</scope>
    <source>
        <tissue evidence="9">Muscle</tissue>
    </source>
</reference>
<evidence type="ECO:0000256" key="3">
    <source>
        <dbReference type="ARBA" id="ARBA00022801"/>
    </source>
</evidence>
<dbReference type="SUPFAM" id="SSF54897">
    <property type="entry name" value="Protease propeptides/inhibitors"/>
    <property type="match status" value="1"/>
</dbReference>
<dbReference type="InterPro" id="IPR000209">
    <property type="entry name" value="Peptidase_S8/S53_dom"/>
</dbReference>
<dbReference type="STRING" id="6689.A0A3R7T0E0"/>
<keyword evidence="3 6" id="KW-0378">Hydrolase</keyword>
<evidence type="ECO:0000256" key="6">
    <source>
        <dbReference type="PROSITE-ProRule" id="PRU01240"/>
    </source>
</evidence>
<dbReference type="GO" id="GO:0005615">
    <property type="term" value="C:extracellular space"/>
    <property type="evidence" value="ECO:0007669"/>
    <property type="project" value="TreeGrafter"/>
</dbReference>
<dbReference type="InterPro" id="IPR023828">
    <property type="entry name" value="Peptidase_S8_Ser-AS"/>
</dbReference>
<dbReference type="Proteomes" id="UP000283509">
    <property type="component" value="Unassembled WGS sequence"/>
</dbReference>
<dbReference type="PANTHER" id="PTHR42884">
    <property type="entry name" value="PROPROTEIN CONVERTASE SUBTILISIN/KEXIN-RELATED"/>
    <property type="match status" value="1"/>
</dbReference>
<feature type="region of interest" description="Disordered" evidence="7">
    <location>
        <begin position="145"/>
        <end position="166"/>
    </location>
</feature>
<dbReference type="SUPFAM" id="SSF52743">
    <property type="entry name" value="Subtilisin-like"/>
    <property type="match status" value="1"/>
</dbReference>
<dbReference type="GO" id="GO:0016486">
    <property type="term" value="P:peptide hormone processing"/>
    <property type="evidence" value="ECO:0007669"/>
    <property type="project" value="TreeGrafter"/>
</dbReference>
<dbReference type="InterPro" id="IPR038466">
    <property type="entry name" value="S8_pro-domain_sf"/>
</dbReference>
<dbReference type="Gene3D" id="3.30.70.850">
    <property type="entry name" value="Peptidase S8, pro-domain"/>
    <property type="match status" value="1"/>
</dbReference>
<dbReference type="GO" id="GO:0043005">
    <property type="term" value="C:neuron projection"/>
    <property type="evidence" value="ECO:0007669"/>
    <property type="project" value="TreeGrafter"/>
</dbReference>
<evidence type="ECO:0000256" key="2">
    <source>
        <dbReference type="ARBA" id="ARBA00022670"/>
    </source>
</evidence>
<evidence type="ECO:0000259" key="8">
    <source>
        <dbReference type="Pfam" id="PF00082"/>
    </source>
</evidence>
<evidence type="ECO:0000256" key="4">
    <source>
        <dbReference type="ARBA" id="ARBA00022825"/>
    </source>
</evidence>
<evidence type="ECO:0000256" key="7">
    <source>
        <dbReference type="SAM" id="MobiDB-lite"/>
    </source>
</evidence>
<protein>
    <submittedName>
        <fullName evidence="9">Putative neuroendocrine convertase 1-like</fullName>
    </submittedName>
</protein>
<feature type="domain" description="Peptidase S8/S53" evidence="8">
    <location>
        <begin position="393"/>
        <end position="597"/>
    </location>
</feature>
<comment type="caution">
    <text evidence="9">The sequence shown here is derived from an EMBL/GenBank/DDBJ whole genome shotgun (WGS) entry which is preliminary data.</text>
</comment>
<dbReference type="Pfam" id="PF00082">
    <property type="entry name" value="Peptidase_S8"/>
    <property type="match status" value="1"/>
</dbReference>
<dbReference type="InterPro" id="IPR034182">
    <property type="entry name" value="Kexin/furin"/>
</dbReference>
<comment type="similarity">
    <text evidence="1">Belongs to the peptidase S8 family. Furin subfamily.</text>
</comment>
<dbReference type="PROSITE" id="PS51892">
    <property type="entry name" value="SUBTILASE"/>
    <property type="match status" value="1"/>
</dbReference>
<gene>
    <name evidence="9" type="ORF">C7M84_022784</name>
</gene>
<dbReference type="PRINTS" id="PR00723">
    <property type="entry name" value="SUBTILISIN"/>
</dbReference>